<dbReference type="Pfam" id="PF07494">
    <property type="entry name" value="Reg_prop"/>
    <property type="match status" value="1"/>
</dbReference>
<dbReference type="InterPro" id="IPR011110">
    <property type="entry name" value="Reg_prop"/>
</dbReference>
<dbReference type="InterPro" id="IPR015943">
    <property type="entry name" value="WD40/YVTN_repeat-like_dom_sf"/>
</dbReference>
<dbReference type="Gene3D" id="2.130.10.10">
    <property type="entry name" value="YVTN repeat-like/Quinoprotein amine dehydrogenase"/>
    <property type="match status" value="1"/>
</dbReference>
<protein>
    <submittedName>
        <fullName evidence="1">Response regulator containing a CheY-like receiver domain and a GGDEF domain</fullName>
    </submittedName>
</protein>
<dbReference type="Proteomes" id="UP000250169">
    <property type="component" value="Unassembled WGS sequence"/>
</dbReference>
<evidence type="ECO:0000313" key="2">
    <source>
        <dbReference type="Proteomes" id="UP000250169"/>
    </source>
</evidence>
<gene>
    <name evidence="1" type="ORF">NCTC11545_02447</name>
</gene>
<accession>A0A2X2SSY0</accession>
<organism evidence="1 2">
    <name type="scientific">Capnocytophaga ochracea</name>
    <dbReference type="NCBI Taxonomy" id="1018"/>
    <lineage>
        <taxon>Bacteria</taxon>
        <taxon>Pseudomonadati</taxon>
        <taxon>Bacteroidota</taxon>
        <taxon>Flavobacteriia</taxon>
        <taxon>Flavobacteriales</taxon>
        <taxon>Flavobacteriaceae</taxon>
        <taxon>Capnocytophaga</taxon>
    </lineage>
</organism>
<proteinExistence type="predicted"/>
<name>A0A2X2SSY0_CAPOC</name>
<dbReference type="AlphaFoldDB" id="A0A2X2SSY0"/>
<sequence>MNRTIKLLRILLLWYFLFPIAFTEELVVRIQAQETFLFHHLTRNEGLLHDNVTCIAQDSLGFIWLGTHRGLNRFDGYTLDAYKYEQDPINSVYYNRVYSLQPMGRYLWVATEAGVACFDIRLKQFVNFK</sequence>
<evidence type="ECO:0000313" key="1">
    <source>
        <dbReference type="EMBL" id="SQA95228.1"/>
    </source>
</evidence>
<reference evidence="1 2" key="1">
    <citation type="submission" date="2018-06" db="EMBL/GenBank/DDBJ databases">
        <authorList>
            <consortium name="Pathogen Informatics"/>
            <person name="Doyle S."/>
        </authorList>
    </citation>
    <scope>NUCLEOTIDE SEQUENCE [LARGE SCALE GENOMIC DNA]</scope>
    <source>
        <strain evidence="1 2">NCTC11545</strain>
    </source>
</reference>
<dbReference type="EMBL" id="UAVS01000010">
    <property type="protein sequence ID" value="SQA95228.1"/>
    <property type="molecule type" value="Genomic_DNA"/>
</dbReference>